<evidence type="ECO:0000256" key="1">
    <source>
        <dbReference type="SAM" id="MobiDB-lite"/>
    </source>
</evidence>
<dbReference type="AlphaFoldDB" id="A0AAD7ILJ6"/>
<feature type="region of interest" description="Disordered" evidence="1">
    <location>
        <begin position="151"/>
        <end position="185"/>
    </location>
</feature>
<organism evidence="2 3">
    <name type="scientific">Mycena maculata</name>
    <dbReference type="NCBI Taxonomy" id="230809"/>
    <lineage>
        <taxon>Eukaryota</taxon>
        <taxon>Fungi</taxon>
        <taxon>Dikarya</taxon>
        <taxon>Basidiomycota</taxon>
        <taxon>Agaricomycotina</taxon>
        <taxon>Agaricomycetes</taxon>
        <taxon>Agaricomycetidae</taxon>
        <taxon>Agaricales</taxon>
        <taxon>Marasmiineae</taxon>
        <taxon>Mycenaceae</taxon>
        <taxon>Mycena</taxon>
    </lineage>
</organism>
<dbReference type="EMBL" id="JARJLG010000105">
    <property type="protein sequence ID" value="KAJ7744960.1"/>
    <property type="molecule type" value="Genomic_DNA"/>
</dbReference>
<accession>A0AAD7ILJ6</accession>
<dbReference type="Proteomes" id="UP001215280">
    <property type="component" value="Unassembled WGS sequence"/>
</dbReference>
<reference evidence="2" key="1">
    <citation type="submission" date="2023-03" db="EMBL/GenBank/DDBJ databases">
        <title>Massive genome expansion in bonnet fungi (Mycena s.s.) driven by repeated elements and novel gene families across ecological guilds.</title>
        <authorList>
            <consortium name="Lawrence Berkeley National Laboratory"/>
            <person name="Harder C.B."/>
            <person name="Miyauchi S."/>
            <person name="Viragh M."/>
            <person name="Kuo A."/>
            <person name="Thoen E."/>
            <person name="Andreopoulos B."/>
            <person name="Lu D."/>
            <person name="Skrede I."/>
            <person name="Drula E."/>
            <person name="Henrissat B."/>
            <person name="Morin E."/>
            <person name="Kohler A."/>
            <person name="Barry K."/>
            <person name="LaButti K."/>
            <person name="Morin E."/>
            <person name="Salamov A."/>
            <person name="Lipzen A."/>
            <person name="Mereny Z."/>
            <person name="Hegedus B."/>
            <person name="Baldrian P."/>
            <person name="Stursova M."/>
            <person name="Weitz H."/>
            <person name="Taylor A."/>
            <person name="Grigoriev I.V."/>
            <person name="Nagy L.G."/>
            <person name="Martin F."/>
            <person name="Kauserud H."/>
        </authorList>
    </citation>
    <scope>NUCLEOTIDE SEQUENCE</scope>
    <source>
        <strain evidence="2">CBHHK188m</strain>
    </source>
</reference>
<name>A0AAD7ILJ6_9AGAR</name>
<proteinExistence type="predicted"/>
<sequence>MPSELCDERTASLLGWINAARRSSITPEHLIACAQLVQWYMFGLTEGKYKHSATGNVKVSDVGSSSTVLSAPTLLDLLNDDDVSPEDVNREALEEALFDRPDPYDLDETDRFDATLSADTSNSGPRVYRSSVRWAAAEYVKLDSPALKNLISPPKDQGADAQPVSVTHKPAAAAEEEDWDVEDEI</sequence>
<feature type="compositionally biased region" description="Acidic residues" evidence="1">
    <location>
        <begin position="174"/>
        <end position="185"/>
    </location>
</feature>
<evidence type="ECO:0000313" key="3">
    <source>
        <dbReference type="Proteomes" id="UP001215280"/>
    </source>
</evidence>
<gene>
    <name evidence="2" type="ORF">DFH07DRAFT_19691</name>
</gene>
<comment type="caution">
    <text evidence="2">The sequence shown here is derived from an EMBL/GenBank/DDBJ whole genome shotgun (WGS) entry which is preliminary data.</text>
</comment>
<protein>
    <submittedName>
        <fullName evidence="2">Uncharacterized protein</fullName>
    </submittedName>
</protein>
<evidence type="ECO:0000313" key="2">
    <source>
        <dbReference type="EMBL" id="KAJ7744960.1"/>
    </source>
</evidence>
<keyword evidence="3" id="KW-1185">Reference proteome</keyword>